<name>T0C7Q0_ALIAG</name>
<comment type="subcellular location">
    <subcellularLocation>
        <location evidence="1">Cell surface</location>
    </subcellularLocation>
</comment>
<evidence type="ECO:0000256" key="2">
    <source>
        <dbReference type="ARBA" id="ARBA00023287"/>
    </source>
</evidence>
<evidence type="ECO:0000313" key="3">
    <source>
        <dbReference type="EMBL" id="UNO47504.1"/>
    </source>
</evidence>
<dbReference type="InterPro" id="IPR012902">
    <property type="entry name" value="N_methyl_site"/>
</dbReference>
<keyword evidence="4" id="KW-1185">Reference proteome</keyword>
<dbReference type="RefSeq" id="WP_021295695.1">
    <property type="nucleotide sequence ID" value="NZ_AURB01000101.1"/>
</dbReference>
<evidence type="ECO:0000256" key="1">
    <source>
        <dbReference type="ARBA" id="ARBA00004241"/>
    </source>
</evidence>
<dbReference type="EMBL" id="CP080467">
    <property type="protein sequence ID" value="UNO47504.1"/>
    <property type="molecule type" value="Genomic_DNA"/>
</dbReference>
<protein>
    <submittedName>
        <fullName evidence="3">Prepilin-type cleavage/methylation domain-containing protein</fullName>
    </submittedName>
</protein>
<dbReference type="KEGG" id="aaco:K1I37_12395"/>
<reference evidence="4" key="1">
    <citation type="journal article" date="2022" name="G3 (Bethesda)">
        <title>Unveiling the complete genome sequence of Alicyclobacillus acidoterrestris DSM 3922T, a taint-producing strain.</title>
        <authorList>
            <person name="Leonardo I.C."/>
            <person name="Barreto Crespo M.T."/>
            <person name="Gaspar F.B."/>
        </authorList>
    </citation>
    <scope>NUCLEOTIDE SEQUENCE [LARGE SCALE GENOMIC DNA]</scope>
    <source>
        <strain evidence="4">DSM 3922</strain>
    </source>
</reference>
<dbReference type="STRING" id="1356854.N007_03825"/>
<organism evidence="3 4">
    <name type="scientific">Alicyclobacillus acidoterrestris (strain ATCC 49025 / DSM 3922 / CIP 106132 / NCIMB 13137 / GD3B)</name>
    <dbReference type="NCBI Taxonomy" id="1356854"/>
    <lineage>
        <taxon>Bacteria</taxon>
        <taxon>Bacillati</taxon>
        <taxon>Bacillota</taxon>
        <taxon>Bacilli</taxon>
        <taxon>Bacillales</taxon>
        <taxon>Alicyclobacillaceae</taxon>
        <taxon>Alicyclobacillus</taxon>
    </lineage>
</organism>
<gene>
    <name evidence="3" type="ORF">K1I37_12395</name>
</gene>
<accession>A0A9E6ZLF5</accession>
<evidence type="ECO:0000313" key="4">
    <source>
        <dbReference type="Proteomes" id="UP000829401"/>
    </source>
</evidence>
<dbReference type="GO" id="GO:0009986">
    <property type="term" value="C:cell surface"/>
    <property type="evidence" value="ECO:0007669"/>
    <property type="project" value="UniProtKB-SubCell"/>
</dbReference>
<dbReference type="InterPro" id="IPR045584">
    <property type="entry name" value="Pilin-like"/>
</dbReference>
<proteinExistence type="predicted"/>
<dbReference type="AlphaFoldDB" id="T0C7Q0"/>
<dbReference type="GO" id="GO:0030420">
    <property type="term" value="P:establishment of competence for transformation"/>
    <property type="evidence" value="ECO:0007669"/>
    <property type="project" value="UniProtKB-KW"/>
</dbReference>
<dbReference type="Proteomes" id="UP000829401">
    <property type="component" value="Chromosome"/>
</dbReference>
<dbReference type="SUPFAM" id="SSF54523">
    <property type="entry name" value="Pili subunits"/>
    <property type="match status" value="1"/>
</dbReference>
<keyword evidence="2" id="KW-0178">Competence</keyword>
<accession>T0C7Q0</accession>
<sequence length="167" mass="18311">MQRKRAWQIQSPWVGAFCPRERSGGFTLLETVVAVAVTVIAFSMVVPMTVVIKRAADLDSSALNLITNLRDAQSIGATSDQAGTIWLDPYDTNYHMTRGTVTTGTYSFATDVTYVDGYLQLPNRRISYDNLGDAQVAGKIRLTDGQLERDVDVYMGAGLQQAGWLSP</sequence>
<dbReference type="PROSITE" id="PS00409">
    <property type="entry name" value="PROKAR_NTER_METHYL"/>
    <property type="match status" value="1"/>
</dbReference>